<organism evidence="2 3">
    <name type="scientific">Orbilia javanica</name>
    <dbReference type="NCBI Taxonomy" id="47235"/>
    <lineage>
        <taxon>Eukaryota</taxon>
        <taxon>Fungi</taxon>
        <taxon>Dikarya</taxon>
        <taxon>Ascomycota</taxon>
        <taxon>Pezizomycotina</taxon>
        <taxon>Orbiliomycetes</taxon>
        <taxon>Orbiliales</taxon>
        <taxon>Orbiliaceae</taxon>
        <taxon>Orbilia</taxon>
    </lineage>
</organism>
<gene>
    <name evidence="2" type="ORF">TWF718_000429</name>
</gene>
<evidence type="ECO:0000313" key="2">
    <source>
        <dbReference type="EMBL" id="KAK6356055.1"/>
    </source>
</evidence>
<comment type="caution">
    <text evidence="2">The sequence shown here is derived from an EMBL/GenBank/DDBJ whole genome shotgun (WGS) entry which is preliminary data.</text>
</comment>
<dbReference type="Proteomes" id="UP001313282">
    <property type="component" value="Unassembled WGS sequence"/>
</dbReference>
<dbReference type="EMBL" id="JAVHNR010000001">
    <property type="protein sequence ID" value="KAK6356055.1"/>
    <property type="molecule type" value="Genomic_DNA"/>
</dbReference>
<accession>A0AAN8RGE5</accession>
<feature type="coiled-coil region" evidence="1">
    <location>
        <begin position="167"/>
        <end position="194"/>
    </location>
</feature>
<name>A0AAN8RGE5_9PEZI</name>
<proteinExistence type="predicted"/>
<sequence>MRYLTRKGIEWTALHLGLLSKKVTIAILYEDNGRWDREVIQQELRDFYFPRRVFTNIIFSQAKVKKGAALRASEYNNRQSCGVGIGVRGVSWSAGTVGGYFESETGELYGLTCHHVLLPTAKHQVLEIEELGQSVTKEYPEYLDVVGLHHPAFKPEDGAIEVVQPPCSDHSETLLTLQNSLKRAEERLGALKAKYEVLGIPVPENKAEVWQSVARDKSRQLTTAQSYNRTFGSVICSSGYKVDLETKASIDWGLSEISRDRSVLNMVASVDAERRQGSWEGLSEDRIDFNGTADPVEGESVFKIGRKTGPTFGVINGTKDGVNLRGNLGGRLRSGV</sequence>
<reference evidence="2 3" key="1">
    <citation type="submission" date="2019-10" db="EMBL/GenBank/DDBJ databases">
        <authorList>
            <person name="Palmer J.M."/>
        </authorList>
    </citation>
    <scope>NUCLEOTIDE SEQUENCE [LARGE SCALE GENOMIC DNA]</scope>
    <source>
        <strain evidence="2 3">TWF718</strain>
    </source>
</reference>
<keyword evidence="1" id="KW-0175">Coiled coil</keyword>
<keyword evidence="3" id="KW-1185">Reference proteome</keyword>
<evidence type="ECO:0000256" key="1">
    <source>
        <dbReference type="SAM" id="Coils"/>
    </source>
</evidence>
<evidence type="ECO:0000313" key="3">
    <source>
        <dbReference type="Proteomes" id="UP001313282"/>
    </source>
</evidence>
<protein>
    <submittedName>
        <fullName evidence="2">Uncharacterized protein</fullName>
    </submittedName>
</protein>
<dbReference type="AlphaFoldDB" id="A0AAN8RGE5"/>